<organism evidence="2">
    <name type="scientific">Papilio xuthus</name>
    <name type="common">Asian swallowtail butterfly</name>
    <dbReference type="NCBI Taxonomy" id="66420"/>
    <lineage>
        <taxon>Eukaryota</taxon>
        <taxon>Metazoa</taxon>
        <taxon>Ecdysozoa</taxon>
        <taxon>Arthropoda</taxon>
        <taxon>Hexapoda</taxon>
        <taxon>Insecta</taxon>
        <taxon>Pterygota</taxon>
        <taxon>Neoptera</taxon>
        <taxon>Endopterygota</taxon>
        <taxon>Lepidoptera</taxon>
        <taxon>Glossata</taxon>
        <taxon>Ditrysia</taxon>
        <taxon>Papilionoidea</taxon>
        <taxon>Papilionidae</taxon>
        <taxon>Papilioninae</taxon>
        <taxon>Papilio</taxon>
    </lineage>
</organism>
<protein>
    <submittedName>
        <fullName evidence="2">Uncharacterized protein LOC106115629</fullName>
    </submittedName>
</protein>
<dbReference type="Proteomes" id="UP000694872">
    <property type="component" value="Unplaced"/>
</dbReference>
<accession>A0AAJ7E630</accession>
<evidence type="ECO:0000256" key="1">
    <source>
        <dbReference type="SAM" id="SignalP"/>
    </source>
</evidence>
<gene>
    <name evidence="2" type="primary">LOC106115629</name>
</gene>
<feature type="chain" id="PRO_5042530367" evidence="1">
    <location>
        <begin position="22"/>
        <end position="163"/>
    </location>
</feature>
<feature type="signal peptide" evidence="1">
    <location>
        <begin position="1"/>
        <end position="21"/>
    </location>
</feature>
<dbReference type="GeneID" id="106115629"/>
<keyword evidence="1" id="KW-0732">Signal</keyword>
<name>A0AAJ7E630_PAPXU</name>
<dbReference type="AlphaFoldDB" id="A0AAJ7E630"/>
<dbReference type="RefSeq" id="XP_013164519.1">
    <property type="nucleotide sequence ID" value="XM_013309065.1"/>
</dbReference>
<dbReference type="KEGG" id="pxu:106115629"/>
<proteinExistence type="predicted"/>
<evidence type="ECO:0000313" key="2">
    <source>
        <dbReference type="RefSeq" id="XP_013164519.1"/>
    </source>
</evidence>
<sequence length="163" mass="18256">MKFSYLIFFVVLFSFHRDSVTLPIKGSTGFKLPKPLSSDTAITINGTVTTQNNFLTVTLSDKGGNRICVLNYNTSAKIISMISKDQKVITETYEVSESIRPVKFVLHIEPKLYADEYSINFELNVDNSGPLPLQCLSGNFETVHKIIVKGANSISSLLFQYEY</sequence>
<reference evidence="2" key="1">
    <citation type="submission" date="2025-08" db="UniProtKB">
        <authorList>
            <consortium name="RefSeq"/>
        </authorList>
    </citation>
    <scope>IDENTIFICATION</scope>
</reference>